<reference evidence="2" key="1">
    <citation type="submission" date="2023-03" db="EMBL/GenBank/DDBJ databases">
        <title>Massive genome expansion in bonnet fungi (Mycena s.s.) driven by repeated elements and novel gene families across ecological guilds.</title>
        <authorList>
            <consortium name="Lawrence Berkeley National Laboratory"/>
            <person name="Harder C.B."/>
            <person name="Miyauchi S."/>
            <person name="Viragh M."/>
            <person name="Kuo A."/>
            <person name="Thoen E."/>
            <person name="Andreopoulos B."/>
            <person name="Lu D."/>
            <person name="Skrede I."/>
            <person name="Drula E."/>
            <person name="Henrissat B."/>
            <person name="Morin E."/>
            <person name="Kohler A."/>
            <person name="Barry K."/>
            <person name="LaButti K."/>
            <person name="Morin E."/>
            <person name="Salamov A."/>
            <person name="Lipzen A."/>
            <person name="Mereny Z."/>
            <person name="Hegedus B."/>
            <person name="Baldrian P."/>
            <person name="Stursova M."/>
            <person name="Weitz H."/>
            <person name="Taylor A."/>
            <person name="Grigoriev I.V."/>
            <person name="Nagy L.G."/>
            <person name="Martin F."/>
            <person name="Kauserud H."/>
        </authorList>
    </citation>
    <scope>NUCLEOTIDE SEQUENCE</scope>
    <source>
        <strain evidence="2">CBHHK182m</strain>
    </source>
</reference>
<feature type="region of interest" description="Disordered" evidence="1">
    <location>
        <begin position="220"/>
        <end position="241"/>
    </location>
</feature>
<accession>A0AAD7IQC8</accession>
<dbReference type="EMBL" id="JARKIB010000078">
    <property type="protein sequence ID" value="KAJ7747007.1"/>
    <property type="molecule type" value="Genomic_DNA"/>
</dbReference>
<protein>
    <submittedName>
        <fullName evidence="2">Uncharacterized protein</fullName>
    </submittedName>
</protein>
<evidence type="ECO:0000256" key="1">
    <source>
        <dbReference type="SAM" id="MobiDB-lite"/>
    </source>
</evidence>
<proteinExistence type="predicted"/>
<keyword evidence="3" id="KW-1185">Reference proteome</keyword>
<sequence length="426" mass="46572">MPSQKPLPLHEQLDEAVKEALPAVTRIRTLLREYELDTHLENATDDALERYHKSGDLWLHTCFLHTLWQIRLGDRPVGHYNAIRDRVMCRAIFALVMERSDAEVPGASKKGEGPARIGTQVEAVEIFVGVLFRFAGFAPVLFWYRQVFLASIVAADTVYLRFHGLLLSNVEAGIIMRYNKPDADNGGRYKHAVGLLTAGSAPPALDSLVKPLAMSDADDAASDADHTASDPPESIDTDAPSLRKKVVASVSEFIVREGQALWNTAFPDGILALAVAAPRAFMTGFLSTFNSGAPRGVKRKAYDTDGWDSEESEDDNGDILLTPRRRNKLFIRAYAPSPPSPRTRRSFCASAKVRLPIASFGAYPYPRHPVVPQGQASAFFSLGRPISRSDSSAGTPQAVQTVHHGGLYSPIHHLLPPTTAPAACTR</sequence>
<comment type="caution">
    <text evidence="2">The sequence shown here is derived from an EMBL/GenBank/DDBJ whole genome shotgun (WGS) entry which is preliminary data.</text>
</comment>
<name>A0AAD7IQC8_9AGAR</name>
<evidence type="ECO:0000313" key="3">
    <source>
        <dbReference type="Proteomes" id="UP001215598"/>
    </source>
</evidence>
<dbReference type="Proteomes" id="UP001215598">
    <property type="component" value="Unassembled WGS sequence"/>
</dbReference>
<evidence type="ECO:0000313" key="2">
    <source>
        <dbReference type="EMBL" id="KAJ7747007.1"/>
    </source>
</evidence>
<dbReference type="AlphaFoldDB" id="A0AAD7IQC8"/>
<gene>
    <name evidence="2" type="ORF">B0H16DRAFT_1555954</name>
</gene>
<organism evidence="2 3">
    <name type="scientific">Mycena metata</name>
    <dbReference type="NCBI Taxonomy" id="1033252"/>
    <lineage>
        <taxon>Eukaryota</taxon>
        <taxon>Fungi</taxon>
        <taxon>Dikarya</taxon>
        <taxon>Basidiomycota</taxon>
        <taxon>Agaricomycotina</taxon>
        <taxon>Agaricomycetes</taxon>
        <taxon>Agaricomycetidae</taxon>
        <taxon>Agaricales</taxon>
        <taxon>Marasmiineae</taxon>
        <taxon>Mycenaceae</taxon>
        <taxon>Mycena</taxon>
    </lineage>
</organism>